<comment type="catalytic activity">
    <reaction evidence="6">
        <text>L-homoserine + NADP(+) = L-aspartate 4-semialdehyde + NADPH + H(+)</text>
        <dbReference type="Rhea" id="RHEA:15761"/>
        <dbReference type="ChEBI" id="CHEBI:15378"/>
        <dbReference type="ChEBI" id="CHEBI:57476"/>
        <dbReference type="ChEBI" id="CHEBI:57783"/>
        <dbReference type="ChEBI" id="CHEBI:58349"/>
        <dbReference type="ChEBI" id="CHEBI:537519"/>
        <dbReference type="EC" id="1.1.1.3"/>
    </reaction>
</comment>
<evidence type="ECO:0000259" key="8">
    <source>
        <dbReference type="Pfam" id="PF00742"/>
    </source>
</evidence>
<feature type="domain" description="Aspartate/homoserine dehydrogenase NAD-binding" evidence="9">
    <location>
        <begin position="11"/>
        <end position="131"/>
    </location>
</feature>
<dbReference type="InterPro" id="IPR019811">
    <property type="entry name" value="HDH_CS"/>
</dbReference>
<protein>
    <recommendedName>
        <fullName evidence="1 6">Homoserine dehydrogenase</fullName>
        <ecNumber evidence="6">1.1.1.3</ecNumber>
    </recommendedName>
</protein>
<keyword evidence="3 6" id="KW-0791">Threonine biosynthesis</keyword>
<name>A0ABS6T7S0_9ENTE</name>
<evidence type="ECO:0000313" key="11">
    <source>
        <dbReference type="Proteomes" id="UP000774130"/>
    </source>
</evidence>
<dbReference type="PANTHER" id="PTHR43331">
    <property type="entry name" value="HOMOSERINE DEHYDROGENASE"/>
    <property type="match status" value="1"/>
</dbReference>
<dbReference type="EMBL" id="JAHUZB010000001">
    <property type="protein sequence ID" value="MBV7389168.1"/>
    <property type="molecule type" value="Genomic_DNA"/>
</dbReference>
<dbReference type="InterPro" id="IPR016204">
    <property type="entry name" value="HDH"/>
</dbReference>
<organism evidence="10 11">
    <name type="scientific">Enterococcus alishanensis</name>
    <dbReference type="NCBI Taxonomy" id="1303817"/>
    <lineage>
        <taxon>Bacteria</taxon>
        <taxon>Bacillati</taxon>
        <taxon>Bacillota</taxon>
        <taxon>Bacilli</taxon>
        <taxon>Lactobacillales</taxon>
        <taxon>Enterococcaceae</taxon>
        <taxon>Enterococcus</taxon>
    </lineage>
</organism>
<proteinExistence type="inferred from homology"/>
<reference evidence="10 11" key="1">
    <citation type="submission" date="2021-06" db="EMBL/GenBank/DDBJ databases">
        <title>Enterococcus alishanensis sp. nov., a novel lactic acid bacterium isolated from fresh coffee beans.</title>
        <authorList>
            <person name="Chen Y.-S."/>
        </authorList>
    </citation>
    <scope>NUCLEOTIDE SEQUENCE [LARGE SCALE GENOMIC DNA]</scope>
    <source>
        <strain evidence="10 11">ALS3</strain>
    </source>
</reference>
<evidence type="ECO:0000256" key="3">
    <source>
        <dbReference type="ARBA" id="ARBA00022697"/>
    </source>
</evidence>
<evidence type="ECO:0000256" key="6">
    <source>
        <dbReference type="RuleBase" id="RU000579"/>
    </source>
</evidence>
<gene>
    <name evidence="10" type="ORF">KUA55_00635</name>
</gene>
<dbReference type="EC" id="1.1.1.3" evidence="6"/>
<dbReference type="RefSeq" id="WP_218324239.1">
    <property type="nucleotide sequence ID" value="NZ_JAHUZB010000001.1"/>
</dbReference>
<comment type="caution">
    <text evidence="10">The sequence shown here is derived from an EMBL/GenBank/DDBJ whole genome shotgun (WGS) entry which is preliminary data.</text>
</comment>
<comment type="pathway">
    <text evidence="6">Amino-acid biosynthesis; L-threonine biosynthesis; L-threonine from L-aspartate: step 3/5.</text>
</comment>
<feature type="domain" description="Homoserine dehydrogenase catalytic" evidence="8">
    <location>
        <begin position="139"/>
        <end position="316"/>
    </location>
</feature>
<keyword evidence="4 6" id="KW-0560">Oxidoreductase</keyword>
<dbReference type="PIRSF" id="PIRSF000098">
    <property type="entry name" value="Homoser_dehydrog"/>
    <property type="match status" value="1"/>
</dbReference>
<dbReference type="NCBIfam" id="NF004976">
    <property type="entry name" value="PRK06349.1"/>
    <property type="match status" value="1"/>
</dbReference>
<comment type="similarity">
    <text evidence="7">Belongs to the homoserine dehydrogenase family.</text>
</comment>
<evidence type="ECO:0000256" key="4">
    <source>
        <dbReference type="ARBA" id="ARBA00023002"/>
    </source>
</evidence>
<accession>A0ABS6T7S0</accession>
<dbReference type="PROSITE" id="PS01042">
    <property type="entry name" value="HOMOSER_DHGENASE"/>
    <property type="match status" value="1"/>
</dbReference>
<dbReference type="Pfam" id="PF03447">
    <property type="entry name" value="NAD_binding_3"/>
    <property type="match status" value="1"/>
</dbReference>
<keyword evidence="5 6" id="KW-0486">Methionine biosynthesis</keyword>
<dbReference type="InterPro" id="IPR005106">
    <property type="entry name" value="Asp/hSer_DH_NAD-bd"/>
</dbReference>
<evidence type="ECO:0000256" key="2">
    <source>
        <dbReference type="ARBA" id="ARBA00022605"/>
    </source>
</evidence>
<keyword evidence="11" id="KW-1185">Reference proteome</keyword>
<keyword evidence="2 6" id="KW-0028">Amino-acid biosynthesis</keyword>
<dbReference type="PANTHER" id="PTHR43331:SF1">
    <property type="entry name" value="HOMOSERINE DEHYDROGENASE"/>
    <property type="match status" value="1"/>
</dbReference>
<evidence type="ECO:0000313" key="10">
    <source>
        <dbReference type="EMBL" id="MBV7389168.1"/>
    </source>
</evidence>
<evidence type="ECO:0000256" key="7">
    <source>
        <dbReference type="RuleBase" id="RU004171"/>
    </source>
</evidence>
<evidence type="ECO:0000259" key="9">
    <source>
        <dbReference type="Pfam" id="PF03447"/>
    </source>
</evidence>
<sequence>MAEPIKIGLLGMGVVGTGVLENLAENQEKLTNQIGRSLTVTKAFVRPSKEKERLAEKFDLTLVYEVEEILQDSEIAIVIETMGTIEPAKAYISASLKAGKHVVTANKDLLATHGTELIELAAENQVNLYYEASVAGGIPILRTLATSFAGDNISKVLGIVNGTTNFMLTKMVQEQRTYQDTLDEATALGFAESDPTNDVDGIDAAYKMVILSKFAFGMTITMDQMTIRGIRGLSAEDVAVAGKLGYAVKLIGSAIKINDSIHTEVGPVLVPKNHPLAAVQNEYNAVFVESSGIGESMYYGPGAGGRPTGTSIVADLAAIAQEIENGTTGRPFSPYQQELKLTPKDQIINSYFFSLEMPDHSGQFLKLAEIFTKLDAGFEQVSQAKGDGEKARVVIITHPISETTYAEIQNQIQLKTKFKFISSMKVMEEK</sequence>
<dbReference type="Pfam" id="PF00742">
    <property type="entry name" value="Homoserine_dh"/>
    <property type="match status" value="1"/>
</dbReference>
<evidence type="ECO:0000256" key="5">
    <source>
        <dbReference type="ARBA" id="ARBA00023167"/>
    </source>
</evidence>
<dbReference type="Proteomes" id="UP000774130">
    <property type="component" value="Unassembled WGS sequence"/>
</dbReference>
<keyword evidence="6" id="KW-0521">NADP</keyword>
<dbReference type="InterPro" id="IPR001342">
    <property type="entry name" value="HDH_cat"/>
</dbReference>
<evidence type="ECO:0000256" key="1">
    <source>
        <dbReference type="ARBA" id="ARBA00013376"/>
    </source>
</evidence>
<comment type="pathway">
    <text evidence="6">Amino-acid biosynthesis; L-methionine biosynthesis via de novo pathway; L-homoserine from L-aspartate: step 3/3.</text>
</comment>